<name>A0A3G8WBY8_ADE04</name>
<evidence type="ECO:0000313" key="2">
    <source>
        <dbReference type="EMBL" id="AZI15538.1"/>
    </source>
</evidence>
<evidence type="ECO:0000256" key="1">
    <source>
        <dbReference type="SAM" id="MobiDB-lite"/>
    </source>
</evidence>
<accession>A0A3G8WBY8</accession>
<dbReference type="Proteomes" id="UP000316395">
    <property type="component" value="Genome"/>
</dbReference>
<sequence>MKIEGQDEFDIPFRVWRKFAARRGLQYQSWEEGSEVLLTENMDRDLVSDFKAFAARVSSLPRPSKILGTSSKEAISGEHNGRPRRKSVRAPPGAHSRSRKGLCQPPAGPREPVASASAPEETYLPPHGLGPRRRDSSGERKLALPLASGTTTAVAAQEETPQNQACAPAGRQPGQRERKRGRGGAGSRGL</sequence>
<dbReference type="EMBL" id="KX868498">
    <property type="protein sequence ID" value="AZI15538.1"/>
    <property type="molecule type" value="Genomic_DNA"/>
</dbReference>
<organismHost>
    <name type="scientific">Homo sapiens</name>
    <name type="common">Human</name>
    <dbReference type="NCBI Taxonomy" id="9606"/>
</organismHost>
<feature type="compositionally biased region" description="Polar residues" evidence="1">
    <location>
        <begin position="148"/>
        <end position="165"/>
    </location>
</feature>
<reference evidence="2" key="1">
    <citation type="submission" date="2016-09" db="EMBL/GenBank/DDBJ databases">
        <title>A new generic human adenovirus multigene typing system reveals a high ratio of recombinant strains and possible new types in a collection of Swedish isolates.</title>
        <authorList>
            <person name="Kajan G.L."/>
            <person name="Lipiec A."/>
            <person name="Bartha D."/>
            <person name="Allard A."/>
            <person name="Arnberg N."/>
        </authorList>
    </citation>
    <scope>NUCLEOTIDE SEQUENCE [LARGE SCALE GENOMIC DNA]</scope>
    <source>
        <strain evidence="2">GyK225</strain>
    </source>
</reference>
<proteinExistence type="predicted"/>
<organism evidence="2">
    <name type="scientific">Human adenovirus E serotype 4</name>
    <name type="common">HAdV-4</name>
    <name type="synonym">Human adenovirus 4</name>
    <dbReference type="NCBI Taxonomy" id="28280"/>
    <lineage>
        <taxon>Viruses</taxon>
        <taxon>Varidnaviria</taxon>
        <taxon>Bamfordvirae</taxon>
        <taxon>Preplasmiviricota</taxon>
        <taxon>Polisuviricotina</taxon>
        <taxon>Pharingeaviricetes</taxon>
        <taxon>Rowavirales</taxon>
        <taxon>Adenoviridae</taxon>
        <taxon>Mastadenovirus</taxon>
        <taxon>Mastadenovirus exoticum</taxon>
        <taxon>Human mastadenovirus E</taxon>
    </lineage>
</organism>
<protein>
    <submittedName>
        <fullName evidence="2">UXP</fullName>
    </submittedName>
</protein>
<feature type="compositionally biased region" description="Basic and acidic residues" evidence="1">
    <location>
        <begin position="132"/>
        <end position="142"/>
    </location>
</feature>
<feature type="region of interest" description="Disordered" evidence="1">
    <location>
        <begin position="61"/>
        <end position="190"/>
    </location>
</feature>